<sequence length="459" mass="53507">MPLSHLPVEILGEVLSQIDDQKSLESAVLSCHLFHTAYREHKESVNHAFWRNTYADCEVYCKFLTYAVVNFLPLKVARENIQGEDMYAFWVAYVNWSNPPQGSANFIRDIFPASSKWEQMTAIPSPSGKDMAETHKYIFSWCEKLCKDKLKYNPFTKKEVNTNQPPSRTELTRICAAFYQFWIYCILYSSPVVGLGDCIRDHEGNILGLWDDADVMMVLAPCILEVMWFRDFVFIRNILIGWLHDASKLIIGNVGLDLTGEFEYSTPLFMPENDETSMWSLICGLGPKGFWKFLFESTDREQVVTRLTLETLPRMGYKPLWAYFGEYLEDDSIRTYCPILRICKGGYNLAEGDFDWWDVSERDDQIIDKSVVMWDDWRLKEWGYSFPVLTPPLFRSALSVPEGDAEEEVRNRYLEVYGRVGDVDEKPRFLSFVDYVLENIQKKLIRETMGVKTETYYIK</sequence>
<name>A0A6G1LUY5_ORBOL</name>
<dbReference type="Proteomes" id="UP000472727">
    <property type="component" value="Unassembled WGS sequence"/>
</dbReference>
<evidence type="ECO:0000313" key="2">
    <source>
        <dbReference type="Proteomes" id="UP000472727"/>
    </source>
</evidence>
<accession>A0A6G1LUY5</accession>
<reference evidence="1 2" key="1">
    <citation type="submission" date="2019-06" db="EMBL/GenBank/DDBJ databases">
        <authorList>
            <person name="Palmer J.M."/>
        </authorList>
    </citation>
    <scope>NUCLEOTIDE SEQUENCE [LARGE SCALE GENOMIC DNA]</scope>
    <source>
        <strain evidence="1 2">TWF106</strain>
    </source>
</reference>
<dbReference type="PROSITE" id="PS50181">
    <property type="entry name" value="FBOX"/>
    <property type="match status" value="1"/>
</dbReference>
<comment type="caution">
    <text evidence="1">The sequence shown here is derived from an EMBL/GenBank/DDBJ whole genome shotgun (WGS) entry which is preliminary data.</text>
</comment>
<evidence type="ECO:0000313" key="1">
    <source>
        <dbReference type="EMBL" id="KAF3204610.1"/>
    </source>
</evidence>
<protein>
    <submittedName>
        <fullName evidence="1">Uncharacterized protein</fullName>
    </submittedName>
</protein>
<dbReference type="EMBL" id="WIWS01000124">
    <property type="protein sequence ID" value="KAF3204610.1"/>
    <property type="molecule type" value="Genomic_DNA"/>
</dbReference>
<dbReference type="AlphaFoldDB" id="A0A6G1LUY5"/>
<dbReference type="InterPro" id="IPR001810">
    <property type="entry name" value="F-box_dom"/>
</dbReference>
<organism evidence="1 2">
    <name type="scientific">Orbilia oligospora</name>
    <name type="common">Nematode-trapping fungus</name>
    <name type="synonym">Arthrobotrys oligospora</name>
    <dbReference type="NCBI Taxonomy" id="2813651"/>
    <lineage>
        <taxon>Eukaryota</taxon>
        <taxon>Fungi</taxon>
        <taxon>Dikarya</taxon>
        <taxon>Ascomycota</taxon>
        <taxon>Pezizomycotina</taxon>
        <taxon>Orbiliomycetes</taxon>
        <taxon>Orbiliales</taxon>
        <taxon>Orbiliaceae</taxon>
        <taxon>Orbilia</taxon>
    </lineage>
</organism>
<proteinExistence type="predicted"/>
<gene>
    <name evidence="1" type="ORF">TWF106_001493</name>
</gene>